<reference evidence="9 10" key="1">
    <citation type="submission" date="2022-03" db="EMBL/GenBank/DDBJ databases">
        <title>Isotopic signatures of nitrous oxide derived from detoxification processes.</title>
        <authorList>
            <person name="Behrendt U."/>
            <person name="Buchen C."/>
            <person name="Well R."/>
            <person name="Ulrich A."/>
            <person name="Rohe L."/>
            <person name="Kolb S."/>
            <person name="Schloter M."/>
            <person name="Horn M.A."/>
            <person name="Augustin J."/>
        </authorList>
    </citation>
    <scope>NUCLEOTIDE SEQUENCE [LARGE SCALE GENOMIC DNA]</scope>
    <source>
        <strain evidence="9 10">S4-C24</strain>
    </source>
</reference>
<evidence type="ECO:0000256" key="7">
    <source>
        <dbReference type="ARBA" id="ARBA00023136"/>
    </source>
</evidence>
<sequence length="376" mass="39075">MQEKHDGGARPAPEVAVHVPPRSMWSDGLGRTATRSAQLLLALALAVVVIYGLLQVRLLLIPFLIALILAAAVSPVVGLLRSWGWSAALATATAFLGILAVLGGVVTGIVFAVRSESDELVRSANEGWLQLQEFIANFPLPVSQQQIDEALASVVDFLTSAAAGRSALSGLSTAAEIITGAVLMAVILFFFLKDGPRIWGFLLSWFPAARRPKLEEAGSRAVDVLGSYVRGTATVAAVDAFFIGLALFILQVPLALPLSVLIFIGGFIPIVGATVAGILATLVALVANGPVAALVVVAVVIVVQQLEGNFLQPVVMGRSVSLHSLVILLALTAGTILGGIIGAVLAVPVTAVSWVVIQVLSGRASGEQPVPVRQHR</sequence>
<dbReference type="RefSeq" id="WP_241914866.1">
    <property type="nucleotide sequence ID" value="NZ_CP093326.1"/>
</dbReference>
<evidence type="ECO:0000256" key="8">
    <source>
        <dbReference type="SAM" id="Phobius"/>
    </source>
</evidence>
<keyword evidence="4" id="KW-1003">Cell membrane</keyword>
<keyword evidence="6 8" id="KW-1133">Transmembrane helix</keyword>
<dbReference type="PANTHER" id="PTHR21716">
    <property type="entry name" value="TRANSMEMBRANE PROTEIN"/>
    <property type="match status" value="1"/>
</dbReference>
<dbReference type="EMBL" id="CP093326">
    <property type="protein sequence ID" value="UNK47020.1"/>
    <property type="molecule type" value="Genomic_DNA"/>
</dbReference>
<keyword evidence="10" id="KW-1185">Reference proteome</keyword>
<dbReference type="Proteomes" id="UP000829069">
    <property type="component" value="Chromosome"/>
</dbReference>
<organism evidence="9 10">
    <name type="scientific">Arthrobacter sulfonylureivorans</name>
    <dbReference type="NCBI Taxonomy" id="2486855"/>
    <lineage>
        <taxon>Bacteria</taxon>
        <taxon>Bacillati</taxon>
        <taxon>Actinomycetota</taxon>
        <taxon>Actinomycetes</taxon>
        <taxon>Micrococcales</taxon>
        <taxon>Micrococcaceae</taxon>
        <taxon>Arthrobacter</taxon>
    </lineage>
</organism>
<feature type="transmembrane region" description="Helical" evidence="8">
    <location>
        <begin position="228"/>
        <end position="250"/>
    </location>
</feature>
<evidence type="ECO:0000256" key="5">
    <source>
        <dbReference type="ARBA" id="ARBA00022692"/>
    </source>
</evidence>
<feature type="transmembrane region" description="Helical" evidence="8">
    <location>
        <begin position="282"/>
        <end position="304"/>
    </location>
</feature>
<evidence type="ECO:0000313" key="10">
    <source>
        <dbReference type="Proteomes" id="UP000829069"/>
    </source>
</evidence>
<feature type="transmembrane region" description="Helical" evidence="8">
    <location>
        <begin position="37"/>
        <end position="54"/>
    </location>
</feature>
<dbReference type="PANTHER" id="PTHR21716:SF53">
    <property type="entry name" value="PERMEASE PERM-RELATED"/>
    <property type="match status" value="1"/>
</dbReference>
<feature type="transmembrane region" description="Helical" evidence="8">
    <location>
        <begin position="256"/>
        <end position="275"/>
    </location>
</feature>
<feature type="transmembrane region" description="Helical" evidence="8">
    <location>
        <begin position="60"/>
        <end position="80"/>
    </location>
</feature>
<evidence type="ECO:0000256" key="1">
    <source>
        <dbReference type="ARBA" id="ARBA00004651"/>
    </source>
</evidence>
<feature type="transmembrane region" description="Helical" evidence="8">
    <location>
        <begin position="324"/>
        <end position="357"/>
    </location>
</feature>
<comment type="subcellular location">
    <subcellularLocation>
        <location evidence="1">Cell membrane</location>
        <topology evidence="1">Multi-pass membrane protein</topology>
    </subcellularLocation>
</comment>
<evidence type="ECO:0000256" key="3">
    <source>
        <dbReference type="ARBA" id="ARBA00022448"/>
    </source>
</evidence>
<evidence type="ECO:0000313" key="9">
    <source>
        <dbReference type="EMBL" id="UNK47020.1"/>
    </source>
</evidence>
<feature type="transmembrane region" description="Helical" evidence="8">
    <location>
        <begin position="174"/>
        <end position="192"/>
    </location>
</feature>
<evidence type="ECO:0000256" key="2">
    <source>
        <dbReference type="ARBA" id="ARBA00009773"/>
    </source>
</evidence>
<evidence type="ECO:0000256" key="6">
    <source>
        <dbReference type="ARBA" id="ARBA00022989"/>
    </source>
</evidence>
<evidence type="ECO:0000256" key="4">
    <source>
        <dbReference type="ARBA" id="ARBA00022475"/>
    </source>
</evidence>
<name>A0ABY3W9L3_9MICC</name>
<protein>
    <submittedName>
        <fullName evidence="9">AI-2E family transporter</fullName>
    </submittedName>
</protein>
<comment type="similarity">
    <text evidence="2">Belongs to the autoinducer-2 exporter (AI-2E) (TC 2.A.86) family.</text>
</comment>
<gene>
    <name evidence="9" type="ORF">MNQ99_06635</name>
</gene>
<keyword evidence="7 8" id="KW-0472">Membrane</keyword>
<proteinExistence type="inferred from homology"/>
<dbReference type="InterPro" id="IPR002549">
    <property type="entry name" value="AI-2E-like"/>
</dbReference>
<accession>A0ABY3W9L3</accession>
<feature type="transmembrane region" description="Helical" evidence="8">
    <location>
        <begin position="87"/>
        <end position="113"/>
    </location>
</feature>
<dbReference type="Pfam" id="PF01594">
    <property type="entry name" value="AI-2E_transport"/>
    <property type="match status" value="1"/>
</dbReference>
<keyword evidence="3" id="KW-0813">Transport</keyword>
<keyword evidence="5 8" id="KW-0812">Transmembrane</keyword>